<organism evidence="1 2">
    <name type="scientific">Camellia lanceoleosa</name>
    <dbReference type="NCBI Taxonomy" id="1840588"/>
    <lineage>
        <taxon>Eukaryota</taxon>
        <taxon>Viridiplantae</taxon>
        <taxon>Streptophyta</taxon>
        <taxon>Embryophyta</taxon>
        <taxon>Tracheophyta</taxon>
        <taxon>Spermatophyta</taxon>
        <taxon>Magnoliopsida</taxon>
        <taxon>eudicotyledons</taxon>
        <taxon>Gunneridae</taxon>
        <taxon>Pentapetalae</taxon>
        <taxon>asterids</taxon>
        <taxon>Ericales</taxon>
        <taxon>Theaceae</taxon>
        <taxon>Camellia</taxon>
    </lineage>
</organism>
<proteinExistence type="predicted"/>
<dbReference type="EMBL" id="CM045759">
    <property type="protein sequence ID" value="KAI8017229.1"/>
    <property type="molecule type" value="Genomic_DNA"/>
</dbReference>
<comment type="caution">
    <text evidence="1">The sequence shown here is derived from an EMBL/GenBank/DDBJ whole genome shotgun (WGS) entry which is preliminary data.</text>
</comment>
<name>A0ACC0HWW5_9ERIC</name>
<evidence type="ECO:0000313" key="2">
    <source>
        <dbReference type="Proteomes" id="UP001060215"/>
    </source>
</evidence>
<sequence length="96" mass="10846">MNNQKSDSDSDSEREREREGLRVSEGMADLLRRTPVADLLPPSPTCSISSPTDLLPDCSSPESEVVFMWVFLKFLKWALVGLSYSIRGLYDFISRC</sequence>
<evidence type="ECO:0000313" key="1">
    <source>
        <dbReference type="EMBL" id="KAI8017229.1"/>
    </source>
</evidence>
<accession>A0ACC0HWW5</accession>
<gene>
    <name evidence="1" type="ORF">LOK49_LG04G00371</name>
</gene>
<dbReference type="Proteomes" id="UP001060215">
    <property type="component" value="Chromosome 2"/>
</dbReference>
<protein>
    <submittedName>
        <fullName evidence="1">Uncharacterized protein</fullName>
    </submittedName>
</protein>
<reference evidence="1 2" key="1">
    <citation type="journal article" date="2022" name="Plant J.">
        <title>Chromosome-level genome of Camellia lanceoleosa provides a valuable resource for understanding genome evolution and self-incompatibility.</title>
        <authorList>
            <person name="Gong W."/>
            <person name="Xiao S."/>
            <person name="Wang L."/>
            <person name="Liao Z."/>
            <person name="Chang Y."/>
            <person name="Mo W."/>
            <person name="Hu G."/>
            <person name="Li W."/>
            <person name="Zhao G."/>
            <person name="Zhu H."/>
            <person name="Hu X."/>
            <person name="Ji K."/>
            <person name="Xiang X."/>
            <person name="Song Q."/>
            <person name="Yuan D."/>
            <person name="Jin S."/>
            <person name="Zhang L."/>
        </authorList>
    </citation>
    <scope>NUCLEOTIDE SEQUENCE [LARGE SCALE GENOMIC DNA]</scope>
    <source>
        <strain evidence="1">SQ_2022a</strain>
    </source>
</reference>
<keyword evidence="2" id="KW-1185">Reference proteome</keyword>